<protein>
    <recommendedName>
        <fullName evidence="1">N-acetyltransferase domain-containing protein</fullName>
    </recommendedName>
</protein>
<dbReference type="EMBL" id="MN740172">
    <property type="protein sequence ID" value="QHT91932.1"/>
    <property type="molecule type" value="Genomic_DNA"/>
</dbReference>
<dbReference type="Gene3D" id="3.40.630.30">
    <property type="match status" value="1"/>
</dbReference>
<organism evidence="2">
    <name type="scientific">viral metagenome</name>
    <dbReference type="NCBI Taxonomy" id="1070528"/>
    <lineage>
        <taxon>unclassified sequences</taxon>
        <taxon>metagenomes</taxon>
        <taxon>organismal metagenomes</taxon>
    </lineage>
</organism>
<evidence type="ECO:0000313" key="2">
    <source>
        <dbReference type="EMBL" id="QHT91932.1"/>
    </source>
</evidence>
<reference evidence="2" key="1">
    <citation type="journal article" date="2020" name="Nature">
        <title>Giant virus diversity and host interactions through global metagenomics.</title>
        <authorList>
            <person name="Schulz F."/>
            <person name="Roux S."/>
            <person name="Paez-Espino D."/>
            <person name="Jungbluth S."/>
            <person name="Walsh D.A."/>
            <person name="Denef V.J."/>
            <person name="McMahon K.D."/>
            <person name="Konstantinidis K.T."/>
            <person name="Eloe-Fadrosh E.A."/>
            <person name="Kyrpides N.C."/>
            <person name="Woyke T."/>
        </authorList>
    </citation>
    <scope>NUCLEOTIDE SEQUENCE</scope>
    <source>
        <strain evidence="2">GVMAG-M-3300023184-86</strain>
    </source>
</reference>
<dbReference type="InterPro" id="IPR016181">
    <property type="entry name" value="Acyl_CoA_acyltransferase"/>
</dbReference>
<dbReference type="Pfam" id="PF13508">
    <property type="entry name" value="Acetyltransf_7"/>
    <property type="match status" value="1"/>
</dbReference>
<dbReference type="CDD" id="cd04301">
    <property type="entry name" value="NAT_SF"/>
    <property type="match status" value="1"/>
</dbReference>
<name>A0A6C0IG61_9ZZZZ</name>
<dbReference type="AlphaFoldDB" id="A0A6C0IG61"/>
<dbReference type="InterPro" id="IPR000182">
    <property type="entry name" value="GNAT_dom"/>
</dbReference>
<dbReference type="SUPFAM" id="SSF55729">
    <property type="entry name" value="Acyl-CoA N-acyltransferases (Nat)"/>
    <property type="match status" value="1"/>
</dbReference>
<evidence type="ECO:0000259" key="1">
    <source>
        <dbReference type="Pfam" id="PF13508"/>
    </source>
</evidence>
<accession>A0A6C0IG61</accession>
<dbReference type="GO" id="GO:0016747">
    <property type="term" value="F:acyltransferase activity, transferring groups other than amino-acyl groups"/>
    <property type="evidence" value="ECO:0007669"/>
    <property type="project" value="InterPro"/>
</dbReference>
<proteinExistence type="predicted"/>
<sequence>MIFFSDDIKNKIIDSSPVEEIIHNLDQFKSDEEMIFTYFNYSIIGIDYIQNLLKYKSNKTAFYCLEDDFVIRKCPSCMIFSKQNKKNSDTILYYIMVISTQPEFRNKGYGTGLLNGFVERIKKETQESTKKVKIVLSSLDEVVSYYQKYGFEAVDCSFENYPYLRKFEIYDDEKLYTIMELNIK</sequence>
<feature type="domain" description="N-acetyltransferase" evidence="1">
    <location>
        <begin position="62"/>
        <end position="152"/>
    </location>
</feature>